<reference evidence="1" key="1">
    <citation type="submission" date="2021-10" db="EMBL/GenBank/DDBJ databases">
        <title>Psilocybe cubensis genome.</title>
        <authorList>
            <person name="Mckernan K.J."/>
            <person name="Crawford S."/>
            <person name="Trippe A."/>
            <person name="Kane L.T."/>
            <person name="Mclaughlin S."/>
        </authorList>
    </citation>
    <scope>NUCLEOTIDE SEQUENCE</scope>
    <source>
        <strain evidence="1">MGC-MH-2018</strain>
    </source>
</reference>
<evidence type="ECO:0000313" key="1">
    <source>
        <dbReference type="EMBL" id="KAH9475553.1"/>
    </source>
</evidence>
<keyword evidence="2" id="KW-1185">Reference proteome</keyword>
<gene>
    <name evidence="1" type="ORF">JR316_0012668</name>
</gene>
<proteinExistence type="predicted"/>
<protein>
    <submittedName>
        <fullName evidence="1">Uncharacterized protein</fullName>
    </submittedName>
</protein>
<evidence type="ECO:0000313" key="2">
    <source>
        <dbReference type="Proteomes" id="UP000664032"/>
    </source>
</evidence>
<comment type="caution">
    <text evidence="1">The sequence shown here is derived from an EMBL/GenBank/DDBJ whole genome shotgun (WGS) entry which is preliminary data.</text>
</comment>
<dbReference type="Proteomes" id="UP000664032">
    <property type="component" value="Unassembled WGS sequence"/>
</dbReference>
<accession>A0ACB8GIV2</accession>
<dbReference type="EMBL" id="JAFIQS020000012">
    <property type="protein sequence ID" value="KAH9475553.1"/>
    <property type="molecule type" value="Genomic_DNA"/>
</dbReference>
<organism evidence="1 2">
    <name type="scientific">Psilocybe cubensis</name>
    <name type="common">Psychedelic mushroom</name>
    <name type="synonym">Stropharia cubensis</name>
    <dbReference type="NCBI Taxonomy" id="181762"/>
    <lineage>
        <taxon>Eukaryota</taxon>
        <taxon>Fungi</taxon>
        <taxon>Dikarya</taxon>
        <taxon>Basidiomycota</taxon>
        <taxon>Agaricomycotina</taxon>
        <taxon>Agaricomycetes</taxon>
        <taxon>Agaricomycetidae</taxon>
        <taxon>Agaricales</taxon>
        <taxon>Agaricineae</taxon>
        <taxon>Strophariaceae</taxon>
        <taxon>Psilocybe</taxon>
    </lineage>
</organism>
<sequence>MPGNSAAVPTPTSIPKFIYERLAIHDITPKSPSIALLKHGVIYEYEDWVKKEADQS</sequence>
<name>A0ACB8GIV2_PSICU</name>